<gene>
    <name evidence="2" type="ORF">Q4521_04800</name>
</gene>
<accession>A0AAW7X568</accession>
<evidence type="ECO:0000259" key="1">
    <source>
        <dbReference type="Pfam" id="PF17775"/>
    </source>
</evidence>
<protein>
    <submittedName>
        <fullName evidence="2">YchJ family metal-binding protein</fullName>
    </submittedName>
</protein>
<dbReference type="InterPro" id="IPR048469">
    <property type="entry name" value="YchJ-like_M"/>
</dbReference>
<evidence type="ECO:0000313" key="3">
    <source>
        <dbReference type="Proteomes" id="UP001169760"/>
    </source>
</evidence>
<dbReference type="Pfam" id="PF17775">
    <property type="entry name" value="YchJ_M-like"/>
    <property type="match status" value="1"/>
</dbReference>
<dbReference type="Proteomes" id="UP001169760">
    <property type="component" value="Unassembled WGS sequence"/>
</dbReference>
<sequence>MSVCPCTSGKAFNTCCGRFIFSSKADLQRKPAAKTPEQLMRSRFTAYALGNYGDYLLATWWPLTSQHLSSVELSQKSCEWVRLDILEKGQKGNDGWVSFCAWYLDENGSEQAMRERSTFKRENGRWYYVDGDVS</sequence>
<feature type="domain" description="YchJ-like middle NTF2-like" evidence="1">
    <location>
        <begin position="35"/>
        <end position="131"/>
    </location>
</feature>
<reference evidence="2" key="1">
    <citation type="submission" date="2023-07" db="EMBL/GenBank/DDBJ databases">
        <title>Genome content predicts the carbon catabolic preferences of heterotrophic bacteria.</title>
        <authorList>
            <person name="Gralka M."/>
        </authorList>
    </citation>
    <scope>NUCLEOTIDE SEQUENCE</scope>
    <source>
        <strain evidence="2">I3M17_2</strain>
    </source>
</reference>
<dbReference type="EMBL" id="JAUOPB010000003">
    <property type="protein sequence ID" value="MDO6421781.1"/>
    <property type="molecule type" value="Genomic_DNA"/>
</dbReference>
<organism evidence="2 3">
    <name type="scientific">Saccharophagus degradans</name>
    <dbReference type="NCBI Taxonomy" id="86304"/>
    <lineage>
        <taxon>Bacteria</taxon>
        <taxon>Pseudomonadati</taxon>
        <taxon>Pseudomonadota</taxon>
        <taxon>Gammaproteobacteria</taxon>
        <taxon>Cellvibrionales</taxon>
        <taxon>Cellvibrionaceae</taxon>
        <taxon>Saccharophagus</taxon>
    </lineage>
</organism>
<proteinExistence type="predicted"/>
<dbReference type="RefSeq" id="WP_216065411.1">
    <property type="nucleotide sequence ID" value="NZ_JAHKPP010000042.1"/>
</dbReference>
<comment type="caution">
    <text evidence="2">The sequence shown here is derived from an EMBL/GenBank/DDBJ whole genome shotgun (WGS) entry which is preliminary data.</text>
</comment>
<name>A0AAW7X568_9GAMM</name>
<dbReference type="AlphaFoldDB" id="A0AAW7X568"/>
<evidence type="ECO:0000313" key="2">
    <source>
        <dbReference type="EMBL" id="MDO6421781.1"/>
    </source>
</evidence>